<gene>
    <name evidence="2" type="ORF">PhaeoP97_01100</name>
</gene>
<protein>
    <submittedName>
        <fullName evidence="2">Hint domain protein</fullName>
    </submittedName>
</protein>
<evidence type="ECO:0000259" key="1">
    <source>
        <dbReference type="Pfam" id="PF13403"/>
    </source>
</evidence>
<sequence length="329" mass="35754">MPQYSVTAFRWSGTGYNAQYNTSYSATLDDDDATYQGGGDGNESISINGGPFGGTSSTPYAIDASFTDTNGISHVETFYFFNTGGNWYFVPAPDSDFTVGATLGNYQSHTTGWNYTEITCFTRGTLIETDQGRMPVEALTAGSRVLTADGDFKPLHLVMSRALSAKEVRENIKLRPVRITAGALGNGLPTRDLLVSRQHRMLVSSKIAERMFGETEVLVAAIRLTDLPGIFVEPCPGDVEYFHLLFGQHEILYAEGAPTESLYTGAEALKTLTPEAHEEIALLFPQVLNGGCAIRSACHIPNGRQQRQLVARHLKNNKPVLDTLSSAAI</sequence>
<keyword evidence="3" id="KW-1185">Reference proteome</keyword>
<dbReference type="AlphaFoldDB" id="A0A1L3I396"/>
<dbReference type="Proteomes" id="UP000183859">
    <property type="component" value="Chromosome"/>
</dbReference>
<name>A0A1L3I396_9RHOB</name>
<reference evidence="3" key="1">
    <citation type="submission" date="2016-07" db="EMBL/GenBank/DDBJ databases">
        <title>Phaeobacter portensis sp. nov., a tropodithietic acid producing bacterium isolated from a German harbor.</title>
        <authorList>
            <person name="Freese H.M."/>
            <person name="Bunk B."/>
            <person name="Breider S."/>
            <person name="Brinkhoff T."/>
        </authorList>
    </citation>
    <scope>NUCLEOTIDE SEQUENCE [LARGE SCALE GENOMIC DNA]</scope>
    <source>
        <strain evidence="3">P97</strain>
    </source>
</reference>
<dbReference type="SUPFAM" id="SSF51294">
    <property type="entry name" value="Hedgehog/intein (Hint) domain"/>
    <property type="match status" value="1"/>
</dbReference>
<dbReference type="RefSeq" id="WP_072504212.1">
    <property type="nucleotide sequence ID" value="NZ_CP016364.1"/>
</dbReference>
<accession>A0A1L3I396</accession>
<dbReference type="Gene3D" id="2.170.16.10">
    <property type="entry name" value="Hedgehog/Intein (Hint) domain"/>
    <property type="match status" value="1"/>
</dbReference>
<dbReference type="OrthoDB" id="6305173at2"/>
<dbReference type="InterPro" id="IPR028992">
    <property type="entry name" value="Hedgehog/Intein_dom"/>
</dbReference>
<evidence type="ECO:0000313" key="3">
    <source>
        <dbReference type="Proteomes" id="UP000183859"/>
    </source>
</evidence>
<dbReference type="InterPro" id="IPR036844">
    <property type="entry name" value="Hint_dom_sf"/>
</dbReference>
<dbReference type="EMBL" id="CP016364">
    <property type="protein sequence ID" value="APG46527.1"/>
    <property type="molecule type" value="Genomic_DNA"/>
</dbReference>
<proteinExistence type="predicted"/>
<dbReference type="KEGG" id="php:PhaeoP97_01100"/>
<organism evidence="2 3">
    <name type="scientific">Phaeobacter porticola</name>
    <dbReference type="NCBI Taxonomy" id="1844006"/>
    <lineage>
        <taxon>Bacteria</taxon>
        <taxon>Pseudomonadati</taxon>
        <taxon>Pseudomonadota</taxon>
        <taxon>Alphaproteobacteria</taxon>
        <taxon>Rhodobacterales</taxon>
        <taxon>Roseobacteraceae</taxon>
        <taxon>Phaeobacter</taxon>
    </lineage>
</organism>
<dbReference type="Pfam" id="PF13403">
    <property type="entry name" value="Hint_2"/>
    <property type="match status" value="1"/>
</dbReference>
<dbReference type="STRING" id="1844006.PhaeoP97_01100"/>
<evidence type="ECO:0000313" key="2">
    <source>
        <dbReference type="EMBL" id="APG46527.1"/>
    </source>
</evidence>
<feature type="domain" description="Hedgehog/Intein (Hint)" evidence="1">
    <location>
        <begin position="119"/>
        <end position="265"/>
    </location>
</feature>